<name>A0ACB9AJS3_CICIN</name>
<evidence type="ECO:0000313" key="1">
    <source>
        <dbReference type="EMBL" id="KAI3710402.1"/>
    </source>
</evidence>
<dbReference type="Proteomes" id="UP001055811">
    <property type="component" value="Linkage Group LG07"/>
</dbReference>
<proteinExistence type="predicted"/>
<evidence type="ECO:0000313" key="2">
    <source>
        <dbReference type="Proteomes" id="UP001055811"/>
    </source>
</evidence>
<gene>
    <name evidence="1" type="ORF">L2E82_40182</name>
</gene>
<protein>
    <submittedName>
        <fullName evidence="1">Uncharacterized protein</fullName>
    </submittedName>
</protein>
<comment type="caution">
    <text evidence="1">The sequence shown here is derived from an EMBL/GenBank/DDBJ whole genome shotgun (WGS) entry which is preliminary data.</text>
</comment>
<dbReference type="EMBL" id="CM042015">
    <property type="protein sequence ID" value="KAI3710402.1"/>
    <property type="molecule type" value="Genomic_DNA"/>
</dbReference>
<accession>A0ACB9AJS3</accession>
<organism evidence="1 2">
    <name type="scientific">Cichorium intybus</name>
    <name type="common">Chicory</name>
    <dbReference type="NCBI Taxonomy" id="13427"/>
    <lineage>
        <taxon>Eukaryota</taxon>
        <taxon>Viridiplantae</taxon>
        <taxon>Streptophyta</taxon>
        <taxon>Embryophyta</taxon>
        <taxon>Tracheophyta</taxon>
        <taxon>Spermatophyta</taxon>
        <taxon>Magnoliopsida</taxon>
        <taxon>eudicotyledons</taxon>
        <taxon>Gunneridae</taxon>
        <taxon>Pentapetalae</taxon>
        <taxon>asterids</taxon>
        <taxon>campanulids</taxon>
        <taxon>Asterales</taxon>
        <taxon>Asteraceae</taxon>
        <taxon>Cichorioideae</taxon>
        <taxon>Cichorieae</taxon>
        <taxon>Cichoriinae</taxon>
        <taxon>Cichorium</taxon>
    </lineage>
</organism>
<reference evidence="1 2" key="2">
    <citation type="journal article" date="2022" name="Mol. Ecol. Resour.">
        <title>The genomes of chicory, endive, great burdock and yacon provide insights into Asteraceae paleo-polyploidization history and plant inulin production.</title>
        <authorList>
            <person name="Fan W."/>
            <person name="Wang S."/>
            <person name="Wang H."/>
            <person name="Wang A."/>
            <person name="Jiang F."/>
            <person name="Liu H."/>
            <person name="Zhao H."/>
            <person name="Xu D."/>
            <person name="Zhang Y."/>
        </authorList>
    </citation>
    <scope>NUCLEOTIDE SEQUENCE [LARGE SCALE GENOMIC DNA]</scope>
    <source>
        <strain evidence="2">cv. Punajuju</strain>
        <tissue evidence="1">Leaves</tissue>
    </source>
</reference>
<reference evidence="2" key="1">
    <citation type="journal article" date="2022" name="Mol. Ecol. Resour.">
        <title>The genomes of chicory, endive, great burdock and yacon provide insights into Asteraceae palaeo-polyploidization history and plant inulin production.</title>
        <authorList>
            <person name="Fan W."/>
            <person name="Wang S."/>
            <person name="Wang H."/>
            <person name="Wang A."/>
            <person name="Jiang F."/>
            <person name="Liu H."/>
            <person name="Zhao H."/>
            <person name="Xu D."/>
            <person name="Zhang Y."/>
        </authorList>
    </citation>
    <scope>NUCLEOTIDE SEQUENCE [LARGE SCALE GENOMIC DNA]</scope>
    <source>
        <strain evidence="2">cv. Punajuju</strain>
    </source>
</reference>
<keyword evidence="2" id="KW-1185">Reference proteome</keyword>
<sequence>MPTLSLPLFSIAWNRGFTDQHPSRPPRFFLWVKFLAICFSDCSCNQSTSPPLLPIHRNRLHSDRLSFSDLIPPASTGSVTTGDHLILRFSFRLLHLLRSDTTSSVFSDPRPEYVTPVLMSNTRRR</sequence>